<proteinExistence type="predicted"/>
<keyword evidence="3" id="KW-1185">Reference proteome</keyword>
<protein>
    <submittedName>
        <fullName evidence="2">Amidase signature domain-containing protein</fullName>
    </submittedName>
</protein>
<dbReference type="InterPro" id="IPR023631">
    <property type="entry name" value="Amidase_dom"/>
</dbReference>
<dbReference type="EMBL" id="JAUKTV010000001">
    <property type="protein sequence ID" value="KAK0747771.1"/>
    <property type="molecule type" value="Genomic_DNA"/>
</dbReference>
<evidence type="ECO:0000313" key="2">
    <source>
        <dbReference type="EMBL" id="KAK0747771.1"/>
    </source>
</evidence>
<evidence type="ECO:0000313" key="3">
    <source>
        <dbReference type="Proteomes" id="UP001172159"/>
    </source>
</evidence>
<dbReference type="PANTHER" id="PTHR46310:SF7">
    <property type="entry name" value="AMIDASE 1"/>
    <property type="match status" value="1"/>
</dbReference>
<dbReference type="Pfam" id="PF01425">
    <property type="entry name" value="Amidase"/>
    <property type="match status" value="1"/>
</dbReference>
<gene>
    <name evidence="2" type="ORF">B0T21DRAFT_278175</name>
</gene>
<dbReference type="Gene3D" id="3.90.1300.10">
    <property type="entry name" value="Amidase signature (AS) domain"/>
    <property type="match status" value="1"/>
</dbReference>
<comment type="caution">
    <text evidence="2">The sequence shown here is derived from an EMBL/GenBank/DDBJ whole genome shotgun (WGS) entry which is preliminary data.</text>
</comment>
<dbReference type="PANTHER" id="PTHR46310">
    <property type="entry name" value="AMIDASE 1"/>
    <property type="match status" value="1"/>
</dbReference>
<dbReference type="AlphaFoldDB" id="A0AA40EYJ5"/>
<dbReference type="Proteomes" id="UP001172159">
    <property type="component" value="Unassembled WGS sequence"/>
</dbReference>
<sequence length="487" mass="54982">MSTRDKDQSPPLDKPLERQIITTVGEVQYLVHPQKLGHVSSTGSPSELQDIVPVTGLTVEQFNSPSFFQIIEDFNRLDDVYMYGFNKRIVIIDQSEAKLAADDKTHEIPPHRIHGLFLDVERHLVMPGPYFIYNGGLHQAWRLYPDKLRAFNFGIVPRALHDPQNCAYNLVSALSLDGLHKAIAVPSRLYSGSLSHEKPLSGIRFVVDDLVSMKGVKTTLSHETWTALYPPCQSTSYLIKKLIGWGAVMVGKTKASQFACLHTAWVDASSPKNPRADGYQEALGSAPGAGSALAGYKWVDCAVGVDTLGGFLETAEWYGLFALRLTHNWQYISEMNLASPRLAAVAIMSRSLERVRQVMKSIALQIPQPPRPLPPTPNTIIYFKDLFDEEERRNQKRLAAPFISLFEVELQGGRLDIDLSKRWEQRQPSEANAPGEALDMFMRNCAFQVYCHEFGRKYNRFIQDYNTDEEAIECVEPYWDDAVAYIW</sequence>
<feature type="domain" description="Amidase" evidence="1">
    <location>
        <begin position="177"/>
        <end position="374"/>
    </location>
</feature>
<dbReference type="SUPFAM" id="SSF75304">
    <property type="entry name" value="Amidase signature (AS) enzymes"/>
    <property type="match status" value="1"/>
</dbReference>
<accession>A0AA40EYJ5</accession>
<name>A0AA40EYJ5_9PEZI</name>
<organism evidence="2 3">
    <name type="scientific">Apiosordaria backusii</name>
    <dbReference type="NCBI Taxonomy" id="314023"/>
    <lineage>
        <taxon>Eukaryota</taxon>
        <taxon>Fungi</taxon>
        <taxon>Dikarya</taxon>
        <taxon>Ascomycota</taxon>
        <taxon>Pezizomycotina</taxon>
        <taxon>Sordariomycetes</taxon>
        <taxon>Sordariomycetidae</taxon>
        <taxon>Sordariales</taxon>
        <taxon>Lasiosphaeriaceae</taxon>
        <taxon>Apiosordaria</taxon>
    </lineage>
</organism>
<evidence type="ECO:0000259" key="1">
    <source>
        <dbReference type="Pfam" id="PF01425"/>
    </source>
</evidence>
<reference evidence="2" key="1">
    <citation type="submission" date="2023-06" db="EMBL/GenBank/DDBJ databases">
        <title>Genome-scale phylogeny and comparative genomics of the fungal order Sordariales.</title>
        <authorList>
            <consortium name="Lawrence Berkeley National Laboratory"/>
            <person name="Hensen N."/>
            <person name="Bonometti L."/>
            <person name="Westerberg I."/>
            <person name="Brannstrom I.O."/>
            <person name="Guillou S."/>
            <person name="Cros-Aarteil S."/>
            <person name="Calhoun S."/>
            <person name="Haridas S."/>
            <person name="Kuo A."/>
            <person name="Mondo S."/>
            <person name="Pangilinan J."/>
            <person name="Riley R."/>
            <person name="Labutti K."/>
            <person name="Andreopoulos B."/>
            <person name="Lipzen A."/>
            <person name="Chen C."/>
            <person name="Yanf M."/>
            <person name="Daum C."/>
            <person name="Ng V."/>
            <person name="Clum A."/>
            <person name="Steindorff A."/>
            <person name="Ohm R."/>
            <person name="Martin F."/>
            <person name="Silar P."/>
            <person name="Natvig D."/>
            <person name="Lalanne C."/>
            <person name="Gautier V."/>
            <person name="Ament-Velasquez S.L."/>
            <person name="Kruys A."/>
            <person name="Hutchinson M.I."/>
            <person name="Powell A.J."/>
            <person name="Barry K."/>
            <person name="Miller A.N."/>
            <person name="Grigoriev I.V."/>
            <person name="Debuchy R."/>
            <person name="Gladieux P."/>
            <person name="Thoren M.H."/>
            <person name="Johannesson H."/>
        </authorList>
    </citation>
    <scope>NUCLEOTIDE SEQUENCE</scope>
    <source>
        <strain evidence="2">CBS 540.89</strain>
    </source>
</reference>
<dbReference type="InterPro" id="IPR036928">
    <property type="entry name" value="AS_sf"/>
</dbReference>